<reference evidence="2 3" key="1">
    <citation type="submission" date="2018-09" db="EMBL/GenBank/DDBJ databases">
        <title>Arachidicoccus sp. nov., a bacterium isolated from soil.</title>
        <authorList>
            <person name="Weon H.-Y."/>
            <person name="Kwon S.-W."/>
            <person name="Lee S.A."/>
        </authorList>
    </citation>
    <scope>NUCLEOTIDE SEQUENCE [LARGE SCALE GENOMIC DNA]</scope>
    <source>
        <strain evidence="2 3">KIS59-12</strain>
    </source>
</reference>
<dbReference type="Gene3D" id="1.50.10.20">
    <property type="match status" value="1"/>
</dbReference>
<dbReference type="AlphaFoldDB" id="A0A386HV26"/>
<dbReference type="Pfam" id="PF03663">
    <property type="entry name" value="Glyco_hydro_76"/>
    <property type="match status" value="1"/>
</dbReference>
<sequence>MKYLMAGFLLACVALGSCTKNYDYDFSTQDGVNRYPIDWQASADSSTSFLINNYWNSNPGYFNKSNVDAAFNYWPQAHGLDVLLDAYSRTQDNKYKSYFDKWYTGVQQKNGNTFLNYFYDDMGWNALAILRAYDATSDDKFKTAANVIWTDIKTGWNANEGGGIAWNKGKLAYKNTPANGPACILAARLYERFKNPDDLDWAKKIYNWVKDSLYDANTGFVNDGINSNGDGQRDTWAFTYNQGLMIGAAVELYNITKDPAYLNDAENIADNTLSSSSLTTSDRLLHDEGEGDGGLFKGVFVRYFTQLILCPDLEESVKKRYIAFLKLNAETLWYQGTNKQLGLFGSYWKKMPGNSSDLTTEESGCMLMEAAALLSKKNLL</sequence>
<evidence type="ECO:0000256" key="1">
    <source>
        <dbReference type="SAM" id="SignalP"/>
    </source>
</evidence>
<dbReference type="PANTHER" id="PTHR47791">
    <property type="entry name" value="MEIOTICALLY UP-REGULATED GENE 191 PROTEIN"/>
    <property type="match status" value="1"/>
</dbReference>
<proteinExistence type="predicted"/>
<dbReference type="EMBL" id="CP032489">
    <property type="protein sequence ID" value="AYD49480.1"/>
    <property type="molecule type" value="Genomic_DNA"/>
</dbReference>
<dbReference type="PIRSF" id="PIRSF021505">
    <property type="entry name" value="O_gly_hdrol"/>
    <property type="match status" value="1"/>
</dbReference>
<evidence type="ECO:0000313" key="3">
    <source>
        <dbReference type="Proteomes" id="UP000266118"/>
    </source>
</evidence>
<gene>
    <name evidence="2" type="ORF">D6B99_16110</name>
</gene>
<dbReference type="GO" id="GO:0016787">
    <property type="term" value="F:hydrolase activity"/>
    <property type="evidence" value="ECO:0007669"/>
    <property type="project" value="UniProtKB-KW"/>
</dbReference>
<dbReference type="GO" id="GO:0005975">
    <property type="term" value="P:carbohydrate metabolic process"/>
    <property type="evidence" value="ECO:0007669"/>
    <property type="project" value="InterPro"/>
</dbReference>
<dbReference type="Proteomes" id="UP000266118">
    <property type="component" value="Chromosome"/>
</dbReference>
<dbReference type="InterPro" id="IPR053169">
    <property type="entry name" value="MUG_Protein"/>
</dbReference>
<keyword evidence="2" id="KW-0378">Hydrolase</keyword>
<feature type="chain" id="PRO_5017459415" evidence="1">
    <location>
        <begin position="20"/>
        <end position="380"/>
    </location>
</feature>
<dbReference type="KEGG" id="ark:D6B99_16110"/>
<protein>
    <submittedName>
        <fullName evidence="2">Glycosyl hydrolase family 76</fullName>
    </submittedName>
</protein>
<keyword evidence="3" id="KW-1185">Reference proteome</keyword>
<evidence type="ECO:0000313" key="2">
    <source>
        <dbReference type="EMBL" id="AYD49480.1"/>
    </source>
</evidence>
<dbReference type="PROSITE" id="PS51257">
    <property type="entry name" value="PROKAR_LIPOPROTEIN"/>
    <property type="match status" value="1"/>
</dbReference>
<name>A0A386HV26_9BACT</name>
<dbReference type="OrthoDB" id="2505409at2"/>
<accession>A0A386HV26</accession>
<dbReference type="InterPro" id="IPR005198">
    <property type="entry name" value="Glyco_hydro_76"/>
</dbReference>
<feature type="signal peptide" evidence="1">
    <location>
        <begin position="1"/>
        <end position="19"/>
    </location>
</feature>
<dbReference type="PANTHER" id="PTHR47791:SF3">
    <property type="entry name" value="MEIOTICALLY UP-REGULATED GENE 191 PROTEIN"/>
    <property type="match status" value="1"/>
</dbReference>
<organism evidence="2 3">
    <name type="scientific">Arachidicoccus soli</name>
    <dbReference type="NCBI Taxonomy" id="2341117"/>
    <lineage>
        <taxon>Bacteria</taxon>
        <taxon>Pseudomonadati</taxon>
        <taxon>Bacteroidota</taxon>
        <taxon>Chitinophagia</taxon>
        <taxon>Chitinophagales</taxon>
        <taxon>Chitinophagaceae</taxon>
        <taxon>Arachidicoccus</taxon>
    </lineage>
</organism>
<dbReference type="InterPro" id="IPR014512">
    <property type="entry name" value="O_gly_hydro"/>
</dbReference>
<dbReference type="InterPro" id="IPR008928">
    <property type="entry name" value="6-hairpin_glycosidase_sf"/>
</dbReference>
<dbReference type="SUPFAM" id="SSF48208">
    <property type="entry name" value="Six-hairpin glycosidases"/>
    <property type="match status" value="1"/>
</dbReference>
<keyword evidence="1" id="KW-0732">Signal</keyword>